<name>A0A8H5C4V7_9AGAR</name>
<sequence>MDRTTKRKQLLSPPMLLQLKYKLVFIAVFTVLLSSAAPVIHLSRTSDEFCSDPNSASCSDAE</sequence>
<comment type="caution">
    <text evidence="1">The sequence shown here is derived from an EMBL/GenBank/DDBJ whole genome shotgun (WGS) entry which is preliminary data.</text>
</comment>
<organism evidence="1 2">
    <name type="scientific">Tetrapyrgos nigripes</name>
    <dbReference type="NCBI Taxonomy" id="182062"/>
    <lineage>
        <taxon>Eukaryota</taxon>
        <taxon>Fungi</taxon>
        <taxon>Dikarya</taxon>
        <taxon>Basidiomycota</taxon>
        <taxon>Agaricomycotina</taxon>
        <taxon>Agaricomycetes</taxon>
        <taxon>Agaricomycetidae</taxon>
        <taxon>Agaricales</taxon>
        <taxon>Marasmiineae</taxon>
        <taxon>Marasmiaceae</taxon>
        <taxon>Tetrapyrgos</taxon>
    </lineage>
</organism>
<dbReference type="Proteomes" id="UP000559256">
    <property type="component" value="Unassembled WGS sequence"/>
</dbReference>
<reference evidence="1 2" key="1">
    <citation type="journal article" date="2020" name="ISME J.">
        <title>Uncovering the hidden diversity of litter-decomposition mechanisms in mushroom-forming fungi.</title>
        <authorList>
            <person name="Floudas D."/>
            <person name="Bentzer J."/>
            <person name="Ahren D."/>
            <person name="Johansson T."/>
            <person name="Persson P."/>
            <person name="Tunlid A."/>
        </authorList>
    </citation>
    <scope>NUCLEOTIDE SEQUENCE [LARGE SCALE GENOMIC DNA]</scope>
    <source>
        <strain evidence="1 2">CBS 291.85</strain>
    </source>
</reference>
<accession>A0A8H5C4V7</accession>
<evidence type="ECO:0000313" key="1">
    <source>
        <dbReference type="EMBL" id="KAF5335252.1"/>
    </source>
</evidence>
<evidence type="ECO:0000313" key="2">
    <source>
        <dbReference type="Proteomes" id="UP000559256"/>
    </source>
</evidence>
<keyword evidence="2" id="KW-1185">Reference proteome</keyword>
<dbReference type="AlphaFoldDB" id="A0A8H5C4V7"/>
<gene>
    <name evidence="1" type="ORF">D9758_017388</name>
</gene>
<dbReference type="EMBL" id="JAACJM010000245">
    <property type="protein sequence ID" value="KAF5335252.1"/>
    <property type="molecule type" value="Genomic_DNA"/>
</dbReference>
<proteinExistence type="predicted"/>
<protein>
    <submittedName>
        <fullName evidence="1">Uncharacterized protein</fullName>
    </submittedName>
</protein>